<name>A0A1U9MJS0_9HYPH</name>
<sequence>MTSIISAVSTKGGSGKSTTIRILAAQLAFNGCRVVILDTDPQLSCVHWLKNAEKRGEQTDNVVAREIDEIRTVEPLVQSLKGKVDYVLIDLQGAATGMLLPIAKVSDLIILPWATTHDDWTGLKNTFVLLDTIRQENEDIDPLMVISNNRITATEINHPYVAKRFEIAELMKVKAAETLLWRRMAYSNMLLKTGFIPQTPDNTDQMLKAKTEHKAYTDEILAIMNSKGN</sequence>
<dbReference type="PANTHER" id="PTHR13696:SF99">
    <property type="entry name" value="COBYRINIC ACID AC-DIAMIDE SYNTHASE"/>
    <property type="match status" value="1"/>
</dbReference>
<keyword evidence="2" id="KW-1185">Reference proteome</keyword>
<gene>
    <name evidence="1" type="ORF">BBC0122_018680</name>
</gene>
<dbReference type="EMBL" id="CP015625">
    <property type="protein sequence ID" value="AQT47963.1"/>
    <property type="molecule type" value="Genomic_DNA"/>
</dbReference>
<proteinExistence type="predicted"/>
<dbReference type="InterPro" id="IPR050678">
    <property type="entry name" value="DNA_Partitioning_ATPase"/>
</dbReference>
<dbReference type="AlphaFoldDB" id="A0A1U9MJS0"/>
<accession>A0A1U9MJS0</accession>
<dbReference type="RefSeq" id="WP_077993391.1">
    <property type="nucleotide sequence ID" value="NZ_CAXUOT020000003.1"/>
</dbReference>
<organism evidence="1 2">
    <name type="scientific">Bartonella choladocola</name>
    <dbReference type="NCBI Taxonomy" id="2750995"/>
    <lineage>
        <taxon>Bacteria</taxon>
        <taxon>Pseudomonadati</taxon>
        <taxon>Pseudomonadota</taxon>
        <taxon>Alphaproteobacteria</taxon>
        <taxon>Hyphomicrobiales</taxon>
        <taxon>Bartonellaceae</taxon>
        <taxon>Bartonella</taxon>
    </lineage>
</organism>
<dbReference type="OrthoDB" id="9804460at2"/>
<dbReference type="KEGG" id="bapi:BBC0122_018680"/>
<dbReference type="PIRSF" id="PIRSF009320">
    <property type="entry name" value="Nuc_binding_HP_1000"/>
    <property type="match status" value="1"/>
</dbReference>
<dbReference type="CDD" id="cd02042">
    <property type="entry name" value="ParAB_family"/>
    <property type="match status" value="1"/>
</dbReference>
<dbReference type="Proteomes" id="UP000189632">
    <property type="component" value="Chromosome"/>
</dbReference>
<protein>
    <submittedName>
        <fullName evidence="1">Chromosome partitioning protein</fullName>
    </submittedName>
</protein>
<reference evidence="1 2" key="1">
    <citation type="submission" date="2016-11" db="EMBL/GenBank/DDBJ databases">
        <title>Comparative genomics of Bartonella apis.</title>
        <authorList>
            <person name="Engel P."/>
        </authorList>
    </citation>
    <scope>NUCLEOTIDE SEQUENCE [LARGE SCALE GENOMIC DNA]</scope>
    <source>
        <strain evidence="1 2">BBC0122</strain>
    </source>
</reference>
<dbReference type="Pfam" id="PF07015">
    <property type="entry name" value="VirC1"/>
    <property type="match status" value="1"/>
</dbReference>
<dbReference type="PANTHER" id="PTHR13696">
    <property type="entry name" value="P-LOOP CONTAINING NUCLEOSIDE TRIPHOSPHATE HYDROLASE"/>
    <property type="match status" value="1"/>
</dbReference>
<dbReference type="InterPro" id="IPR027417">
    <property type="entry name" value="P-loop_NTPase"/>
</dbReference>
<dbReference type="InterPro" id="IPR009744">
    <property type="entry name" value="VirC1"/>
</dbReference>
<dbReference type="SUPFAM" id="SSF52540">
    <property type="entry name" value="P-loop containing nucleoside triphosphate hydrolases"/>
    <property type="match status" value="1"/>
</dbReference>
<evidence type="ECO:0000313" key="2">
    <source>
        <dbReference type="Proteomes" id="UP000189632"/>
    </source>
</evidence>
<dbReference type="Gene3D" id="3.40.50.300">
    <property type="entry name" value="P-loop containing nucleotide triphosphate hydrolases"/>
    <property type="match status" value="1"/>
</dbReference>
<evidence type="ECO:0000313" key="1">
    <source>
        <dbReference type="EMBL" id="AQT47963.1"/>
    </source>
</evidence>